<dbReference type="Proteomes" id="UP000593758">
    <property type="component" value="Chromosome"/>
</dbReference>
<feature type="compositionally biased region" description="Gly residues" evidence="1">
    <location>
        <begin position="194"/>
        <end position="203"/>
    </location>
</feature>
<dbReference type="KEGG" id="halt:IM660_12000"/>
<protein>
    <submittedName>
        <fullName evidence="2">Uncharacterized protein</fullName>
    </submittedName>
</protein>
<sequence>MTASPVPPFRMLHPTGWERHSAEEAAEQATRAVDAADAPAWLGPQARTALEQVRRSGAFLVLQPAQPSNRAPFIIMATHRTAPSGPAMLDYARELIDRHGATHPDDQGQFLRWIETARQPLPNQPVRTTSVHYLVPIPGRRQREALQLTGVLTHPLELTQDSPEVEGWVSAIDGIIGTFTWVQEQPASTADGDGPPGAEGADGPGAPRRTGHSGPPSTLTVPGDDVRVIAIPPDAPAGWARSTAQRVRQAHGWPEEIPLEQVLTSLQSESGDGAWLTLIAPELRGFAAMRVLLLDEPISDNRQRELLDPPAFLPAARRRVTAGPLGRGTRAAVVQEDPHLGLQSSIRWVFARPHQAVVALLGPGDPAVVGSLLPQAEAVLEAVDVEAAEPFADGEDVSLVIEDLVVEAWDL</sequence>
<dbReference type="AlphaFoldDB" id="A0A7M1SPE7"/>
<organism evidence="2 3">
    <name type="scientific">Ruania alkalisoli</name>
    <dbReference type="NCBI Taxonomy" id="2779775"/>
    <lineage>
        <taxon>Bacteria</taxon>
        <taxon>Bacillati</taxon>
        <taxon>Actinomycetota</taxon>
        <taxon>Actinomycetes</taxon>
        <taxon>Micrococcales</taxon>
        <taxon>Ruaniaceae</taxon>
        <taxon>Ruania</taxon>
    </lineage>
</organism>
<reference evidence="2 3" key="1">
    <citation type="submission" date="2020-10" db="EMBL/GenBank/DDBJ databases">
        <title>Haloactinobacterium sp. RN3S43, a bacterium isolated from saline soil.</title>
        <authorList>
            <person name="Sun J.-Q."/>
        </authorList>
    </citation>
    <scope>NUCLEOTIDE SEQUENCE [LARGE SCALE GENOMIC DNA]</scope>
    <source>
        <strain evidence="2 3">RN3S43</strain>
    </source>
</reference>
<name>A0A7M1SPE7_9MICO</name>
<evidence type="ECO:0000313" key="2">
    <source>
        <dbReference type="EMBL" id="QOR69418.1"/>
    </source>
</evidence>
<dbReference type="EMBL" id="CP063169">
    <property type="protein sequence ID" value="QOR69418.1"/>
    <property type="molecule type" value="Genomic_DNA"/>
</dbReference>
<feature type="region of interest" description="Disordered" evidence="1">
    <location>
        <begin position="186"/>
        <end position="224"/>
    </location>
</feature>
<evidence type="ECO:0000313" key="3">
    <source>
        <dbReference type="Proteomes" id="UP000593758"/>
    </source>
</evidence>
<gene>
    <name evidence="2" type="ORF">IM660_12000</name>
</gene>
<evidence type="ECO:0000256" key="1">
    <source>
        <dbReference type="SAM" id="MobiDB-lite"/>
    </source>
</evidence>
<dbReference type="RefSeq" id="WP_193495790.1">
    <property type="nucleotide sequence ID" value="NZ_CP063169.1"/>
</dbReference>
<keyword evidence="3" id="KW-1185">Reference proteome</keyword>
<accession>A0A7M1SPE7</accession>
<proteinExistence type="predicted"/>